<dbReference type="Proteomes" id="UP000254879">
    <property type="component" value="Unassembled WGS sequence"/>
</dbReference>
<accession>A0A378MJ67</accession>
<proteinExistence type="predicted"/>
<reference evidence="1 2" key="1">
    <citation type="submission" date="2018-06" db="EMBL/GenBank/DDBJ databases">
        <authorList>
            <consortium name="Pathogen Informatics"/>
            <person name="Doyle S."/>
        </authorList>
    </citation>
    <scope>NUCLEOTIDE SEQUENCE [LARGE SCALE GENOMIC DNA]</scope>
    <source>
        <strain evidence="2">NCTC 10815</strain>
    </source>
</reference>
<dbReference type="EMBL" id="UGPG01000001">
    <property type="protein sequence ID" value="STY45583.1"/>
    <property type="molecule type" value="Genomic_DNA"/>
</dbReference>
<sequence>MESSTKKRFSRLSFIMKKQRRHSHVKKTALWINALDRKEEVFMKKFGMLGITLLVCISLMGCSLGSESPKKKGETKTVEVSKKV</sequence>
<dbReference type="AlphaFoldDB" id="A0A378MJ67"/>
<evidence type="ECO:0000313" key="1">
    <source>
        <dbReference type="EMBL" id="STY45583.1"/>
    </source>
</evidence>
<organism evidence="1 2">
    <name type="scientific">Listeria grayi</name>
    <name type="common">Listeria murrayi</name>
    <dbReference type="NCBI Taxonomy" id="1641"/>
    <lineage>
        <taxon>Bacteria</taxon>
        <taxon>Bacillati</taxon>
        <taxon>Bacillota</taxon>
        <taxon>Bacilli</taxon>
        <taxon>Bacillales</taxon>
        <taxon>Listeriaceae</taxon>
        <taxon>Listeria</taxon>
    </lineage>
</organism>
<protein>
    <submittedName>
        <fullName evidence="1">Uncharacterized protein</fullName>
    </submittedName>
</protein>
<gene>
    <name evidence="1" type="ORF">NCTC10815_02966</name>
</gene>
<evidence type="ECO:0000313" key="2">
    <source>
        <dbReference type="Proteomes" id="UP000254879"/>
    </source>
</evidence>
<name>A0A378MJ67_LISGR</name>